<proteinExistence type="predicted"/>
<dbReference type="InterPro" id="IPR009078">
    <property type="entry name" value="Ferritin-like_SF"/>
</dbReference>
<dbReference type="Gene3D" id="1.20.1260.10">
    <property type="match status" value="1"/>
</dbReference>
<dbReference type="PIRSF" id="PIRSF037834">
    <property type="entry name" value="PA_CoA_Oase3"/>
    <property type="match status" value="1"/>
</dbReference>
<comment type="caution">
    <text evidence="1">The sequence shown here is derived from an EMBL/GenBank/DDBJ whole genome shotgun (WGS) entry which is preliminary data.</text>
</comment>
<name>A0ABV2AZ97_9GAMM</name>
<dbReference type="PANTHER" id="PTHR30458">
    <property type="entry name" value="PHENYLACETIC ACID DEGRADATION PROTEIN PAA"/>
    <property type="match status" value="1"/>
</dbReference>
<keyword evidence="2" id="KW-1185">Reference proteome</keyword>
<reference evidence="1 2" key="1">
    <citation type="submission" date="2013-03" db="EMBL/GenBank/DDBJ databases">
        <title>Salinisphaera dokdonensis CL-ES53 Genome Sequencing.</title>
        <authorList>
            <person name="Li C."/>
            <person name="Lai Q."/>
            <person name="Shao Z."/>
        </authorList>
    </citation>
    <scope>NUCLEOTIDE SEQUENCE [LARGE SCALE GENOMIC DNA]</scope>
    <source>
        <strain evidence="1 2">CL-ES53</strain>
    </source>
</reference>
<dbReference type="InterPro" id="IPR011882">
    <property type="entry name" value="PaaC"/>
</dbReference>
<dbReference type="EMBL" id="APND01000002">
    <property type="protein sequence ID" value="MES1928937.1"/>
    <property type="molecule type" value="Genomic_DNA"/>
</dbReference>
<evidence type="ECO:0000313" key="2">
    <source>
        <dbReference type="Proteomes" id="UP001460888"/>
    </source>
</evidence>
<dbReference type="PANTHER" id="PTHR30458:SF0">
    <property type="entry name" value="1,2-PHENYLACETYL-COA EPOXIDASE, SUBUNIT C"/>
    <property type="match status" value="1"/>
</dbReference>
<accession>A0ABV2AZ97</accession>
<gene>
    <name evidence="1" type="ORF">SADO_06772</name>
</gene>
<dbReference type="InterPro" id="IPR007814">
    <property type="entry name" value="PaaA_PaaC"/>
</dbReference>
<dbReference type="Proteomes" id="UP001460888">
    <property type="component" value="Unassembled WGS sequence"/>
</dbReference>
<dbReference type="Pfam" id="PF05138">
    <property type="entry name" value="PaaA_PaaC"/>
    <property type="match status" value="1"/>
</dbReference>
<dbReference type="InterPro" id="IPR052703">
    <property type="entry name" value="Aromatic_CoA_ox/epox"/>
</dbReference>
<protein>
    <submittedName>
        <fullName evidence="1">Phenylacetic acid degradation protein</fullName>
    </submittedName>
</protein>
<dbReference type="InterPro" id="IPR012347">
    <property type="entry name" value="Ferritin-like"/>
</dbReference>
<dbReference type="NCBIfam" id="TIGR02158">
    <property type="entry name" value="PA_CoA_Oxy3"/>
    <property type="match status" value="1"/>
</dbReference>
<evidence type="ECO:0000313" key="1">
    <source>
        <dbReference type="EMBL" id="MES1928937.1"/>
    </source>
</evidence>
<dbReference type="SUPFAM" id="SSF47240">
    <property type="entry name" value="Ferritin-like"/>
    <property type="match status" value="1"/>
</dbReference>
<organism evidence="1 2">
    <name type="scientific">Salinisphaera dokdonensis CL-ES53</name>
    <dbReference type="NCBI Taxonomy" id="1304272"/>
    <lineage>
        <taxon>Bacteria</taxon>
        <taxon>Pseudomonadati</taxon>
        <taxon>Pseudomonadota</taxon>
        <taxon>Gammaproteobacteria</taxon>
        <taxon>Salinisphaerales</taxon>
        <taxon>Salinisphaeraceae</taxon>
        <taxon>Salinisphaera</taxon>
    </lineage>
</organism>
<sequence length="252" mass="28411">MTLDEARYEYLLQLGDSDLILGQRLAALCGHGPALEEDIAMSNVALDLIGQARFWLSYAAEIKGADADEDTLAFLRDAPAYRNVLLVEQPNGDYGHTIVRQCFYDVWHFFVLQALMQSTDTRIADIAAKSIKEVQYHVERSGDWVVRLGDGTEESHRRTQAAVDKLWRYTGELFRSSEAEQALVEAGIAVDVATLYEPWRAHMQALFEEATLELPGDQPMQCGGKHGEHTEHLGYVLAEMQHLQRSYPGARW</sequence>